<evidence type="ECO:0000313" key="3">
    <source>
        <dbReference type="EMBL" id="MCM2386727.1"/>
    </source>
</evidence>
<accession>A0ABT0UE54</accession>
<dbReference type="InterPro" id="IPR050816">
    <property type="entry name" value="Flavin-dep_Halogenase_NPB"/>
</dbReference>
<dbReference type="PRINTS" id="PR00420">
    <property type="entry name" value="RNGMNOXGNASE"/>
</dbReference>
<dbReference type="Gene3D" id="3.50.50.60">
    <property type="entry name" value="FAD/NAD(P)-binding domain"/>
    <property type="match status" value="1"/>
</dbReference>
<dbReference type="PANTHER" id="PTHR43747:SF1">
    <property type="entry name" value="SLR1998 PROTEIN"/>
    <property type="match status" value="1"/>
</dbReference>
<evidence type="ECO:0000259" key="2">
    <source>
        <dbReference type="Pfam" id="PF01494"/>
    </source>
</evidence>
<dbReference type="InterPro" id="IPR002938">
    <property type="entry name" value="FAD-bd"/>
</dbReference>
<dbReference type="EMBL" id="JAMQAW010000001">
    <property type="protein sequence ID" value="MCM2386727.1"/>
    <property type="molecule type" value="Genomic_DNA"/>
</dbReference>
<dbReference type="PANTHER" id="PTHR43747">
    <property type="entry name" value="FAD-BINDING PROTEIN"/>
    <property type="match status" value="1"/>
</dbReference>
<reference evidence="3" key="1">
    <citation type="submission" date="2022-06" db="EMBL/GenBank/DDBJ databases">
        <title>Genome public.</title>
        <authorList>
            <person name="Sun Q."/>
        </authorList>
    </citation>
    <scope>NUCLEOTIDE SEQUENCE</scope>
    <source>
        <strain evidence="3">CWNU-1</strain>
    </source>
</reference>
<evidence type="ECO:0000313" key="4">
    <source>
        <dbReference type="Proteomes" id="UP001431429"/>
    </source>
</evidence>
<organism evidence="3 4">
    <name type="scientific">Streptomyces albipurpureus</name>
    <dbReference type="NCBI Taxonomy" id="2897419"/>
    <lineage>
        <taxon>Bacteria</taxon>
        <taxon>Bacillati</taxon>
        <taxon>Actinomycetota</taxon>
        <taxon>Actinomycetes</taxon>
        <taxon>Kitasatosporales</taxon>
        <taxon>Streptomycetaceae</taxon>
        <taxon>Streptomyces</taxon>
    </lineage>
</organism>
<proteinExistence type="inferred from homology"/>
<feature type="domain" description="FAD-binding" evidence="2">
    <location>
        <begin position="15"/>
        <end position="333"/>
    </location>
</feature>
<dbReference type="Proteomes" id="UP001431429">
    <property type="component" value="Unassembled WGS sequence"/>
</dbReference>
<gene>
    <name evidence="3" type="ORF">NBG84_00095</name>
</gene>
<dbReference type="InterPro" id="IPR036188">
    <property type="entry name" value="FAD/NAD-bd_sf"/>
</dbReference>
<evidence type="ECO:0000256" key="1">
    <source>
        <dbReference type="ARBA" id="ARBA00038396"/>
    </source>
</evidence>
<dbReference type="RefSeq" id="WP_250917099.1">
    <property type="nucleotide sequence ID" value="NZ_JAMQAW010000001.1"/>
</dbReference>
<comment type="similarity">
    <text evidence="1">Belongs to the flavin-dependent halogenase family. Bacterial tryptophan halogenase subfamily.</text>
</comment>
<keyword evidence="4" id="KW-1185">Reference proteome</keyword>
<dbReference type="SUPFAM" id="SSF51905">
    <property type="entry name" value="FAD/NAD(P)-binding domain"/>
    <property type="match status" value="1"/>
</dbReference>
<protein>
    <submittedName>
        <fullName evidence="3">Tryptophan 7-halogenase</fullName>
    </submittedName>
</protein>
<dbReference type="Gene3D" id="3.30.9.100">
    <property type="match status" value="1"/>
</dbReference>
<dbReference type="Pfam" id="PF01494">
    <property type="entry name" value="FAD_binding_3"/>
    <property type="match status" value="1"/>
</dbReference>
<comment type="caution">
    <text evidence="3">The sequence shown here is derived from an EMBL/GenBank/DDBJ whole genome shotgun (WGS) entry which is preliminary data.</text>
</comment>
<name>A0ABT0UE54_9ACTN</name>
<sequence>MTIAAATTGRRWGYYDAVVAGGGPAGAAAAITLARAGRSVLLADAHTGPPKTSESLVPAARLLLNDLGIDSRLLDRDHRPCHGTLSIWGSPYPQQVHFINDPHGHGWHLDRPSFDRLLRTSALACGAQVAEDSTVGRPTREPGGSWEVTVTTRNTRHTVQCRWLIDATGRRARIATLCGAQRRRYDRLVAVHLRLAHDPQDNENRSLIESAPDGWWYTAPCHPTGRLVAYFTDTDLTPPALTTPTAFLDRLATTPHIAARTEGRQARPDDVPRRCAAHTARLEPAAGEGWIAAGDAATAYDPVSSQGILTALYTGKCAGETVDAHLSGTHDATGHYTAQLDETFDSYLLGHRTVHSWEKRWPTHTFWQRRHHPPLLASATTAHP</sequence>